<gene>
    <name evidence="2" type="ORF">SAMN05192585_1374</name>
</gene>
<dbReference type="RefSeq" id="WP_092642562.1">
    <property type="nucleotide sequence ID" value="NZ_FNID01000037.1"/>
</dbReference>
<evidence type="ECO:0000313" key="3">
    <source>
        <dbReference type="Proteomes" id="UP000199182"/>
    </source>
</evidence>
<organism evidence="2 3">
    <name type="scientific">Acetanaerobacterium elongatum</name>
    <dbReference type="NCBI Taxonomy" id="258515"/>
    <lineage>
        <taxon>Bacteria</taxon>
        <taxon>Bacillati</taxon>
        <taxon>Bacillota</taxon>
        <taxon>Clostridia</taxon>
        <taxon>Eubacteriales</taxon>
        <taxon>Oscillospiraceae</taxon>
        <taxon>Acetanaerobacterium</taxon>
    </lineage>
</organism>
<comment type="similarity">
    <text evidence="1">Belongs to the phD/YefM antitoxin family.</text>
</comment>
<dbReference type="AlphaFoldDB" id="A0A1H0EZC6"/>
<evidence type="ECO:0000256" key="1">
    <source>
        <dbReference type="ARBA" id="ARBA00009981"/>
    </source>
</evidence>
<dbReference type="SUPFAM" id="SSF143120">
    <property type="entry name" value="YefM-like"/>
    <property type="match status" value="1"/>
</dbReference>
<dbReference type="InterPro" id="IPR036165">
    <property type="entry name" value="YefM-like_sf"/>
</dbReference>
<protein>
    <recommendedName>
        <fullName evidence="4">Antitoxin Phd_YefM, type II toxin-antitoxin system</fullName>
    </recommendedName>
</protein>
<evidence type="ECO:0008006" key="4">
    <source>
        <dbReference type="Google" id="ProtNLM"/>
    </source>
</evidence>
<name>A0A1H0EZC6_9FIRM</name>
<keyword evidence="3" id="KW-1185">Reference proteome</keyword>
<dbReference type="Proteomes" id="UP000199182">
    <property type="component" value="Unassembled WGS sequence"/>
</dbReference>
<sequence>MKEVSLDQFKAGTDEIVREILSAGDIYCVDVGKSEKIVIMEEAEYKIMREALGMVITLASKDNTQK</sequence>
<reference evidence="2 3" key="1">
    <citation type="submission" date="2016-10" db="EMBL/GenBank/DDBJ databases">
        <authorList>
            <person name="de Groot N.N."/>
        </authorList>
    </citation>
    <scope>NUCLEOTIDE SEQUENCE [LARGE SCALE GENOMIC DNA]</scope>
    <source>
        <strain evidence="2 3">CGMCC 1.5012</strain>
    </source>
</reference>
<dbReference type="STRING" id="258515.SAMN05192585_1374"/>
<evidence type="ECO:0000313" key="2">
    <source>
        <dbReference type="EMBL" id="SDN87659.1"/>
    </source>
</evidence>
<accession>A0A1H0EZC6</accession>
<proteinExistence type="inferred from homology"/>
<dbReference type="EMBL" id="FNID01000037">
    <property type="protein sequence ID" value="SDN87659.1"/>
    <property type="molecule type" value="Genomic_DNA"/>
</dbReference>